<feature type="domain" description="BPL/LPL catalytic" evidence="1">
    <location>
        <begin position="88"/>
        <end position="206"/>
    </location>
</feature>
<organism evidence="3 4">
    <name type="scientific">Flexistipes sinusarabici (strain ATCC 49648 / DSM 4947 / MAS 10)</name>
    <dbReference type="NCBI Taxonomy" id="717231"/>
    <lineage>
        <taxon>Bacteria</taxon>
        <taxon>Pseudomonadati</taxon>
        <taxon>Deferribacterota</taxon>
        <taxon>Deferribacteres</taxon>
        <taxon>Deferribacterales</taxon>
        <taxon>Flexistipitaceae</taxon>
        <taxon>Flexistipes</taxon>
    </lineage>
</organism>
<dbReference type="GO" id="GO:0004077">
    <property type="term" value="F:biotin--[biotin carboxyl-carrier protein] ligase activity"/>
    <property type="evidence" value="ECO:0007669"/>
    <property type="project" value="TreeGrafter"/>
</dbReference>
<dbReference type="Pfam" id="PF03099">
    <property type="entry name" value="BPL_LplA_LipB"/>
    <property type="match status" value="1"/>
</dbReference>
<dbReference type="CDD" id="cd00090">
    <property type="entry name" value="HTH_ARSR"/>
    <property type="match status" value="1"/>
</dbReference>
<name>F8E4G2_FLESM</name>
<evidence type="ECO:0000259" key="2">
    <source>
        <dbReference type="Pfam" id="PF08279"/>
    </source>
</evidence>
<dbReference type="eggNOG" id="COG0340">
    <property type="taxonomic scope" value="Bacteria"/>
</dbReference>
<dbReference type="GO" id="GO:0005737">
    <property type="term" value="C:cytoplasm"/>
    <property type="evidence" value="ECO:0007669"/>
    <property type="project" value="TreeGrafter"/>
</dbReference>
<evidence type="ECO:0000259" key="1">
    <source>
        <dbReference type="Pfam" id="PF03099"/>
    </source>
</evidence>
<dbReference type="InterPro" id="IPR045864">
    <property type="entry name" value="aa-tRNA-synth_II/BPL/LPL"/>
</dbReference>
<sequence>MLNEKELRVLDTLSEDSWVSGELLANNLKISRTAVWKYIKKLTNLGYEIDSSRKKGYRLIKLSEIHPVIRILKKISLCFQKISYHKVTISTQQEAIKYLFNEKHNIIVLADKQTGGRGHENTNWPSPEGGIYFTAGFLPFKLFQNNLDEITNIFKQAVEYAFNNHQIKIAVSGDDFIINGRKIGGILEEHFSEGDRSVFVVIGVGIYLTNYSEDQESIYSLTGKSLNRWQMLADIIEKSCENLQEVKGLMF</sequence>
<dbReference type="Gene3D" id="3.30.930.10">
    <property type="entry name" value="Bira Bifunctional Protein, Domain 2"/>
    <property type="match status" value="1"/>
</dbReference>
<protein>
    <submittedName>
        <fullName evidence="3">BirA bifunctional protein</fullName>
    </submittedName>
</protein>
<accession>F8E4G2</accession>
<dbReference type="InterPro" id="IPR004143">
    <property type="entry name" value="BPL_LPL_catalytic"/>
</dbReference>
<dbReference type="InterPro" id="IPR036390">
    <property type="entry name" value="WH_DNA-bd_sf"/>
</dbReference>
<dbReference type="GO" id="GO:0006355">
    <property type="term" value="P:regulation of DNA-templated transcription"/>
    <property type="evidence" value="ECO:0007669"/>
    <property type="project" value="UniProtKB-ARBA"/>
</dbReference>
<dbReference type="RefSeq" id="WP_013885945.1">
    <property type="nucleotide sequence ID" value="NC_015672.1"/>
</dbReference>
<dbReference type="HOGENOM" id="CLU_051096_0_0_0"/>
<dbReference type="InterPro" id="IPR036388">
    <property type="entry name" value="WH-like_DNA-bd_sf"/>
</dbReference>
<dbReference type="Pfam" id="PF08279">
    <property type="entry name" value="HTH_11"/>
    <property type="match status" value="1"/>
</dbReference>
<dbReference type="Gene3D" id="1.10.10.10">
    <property type="entry name" value="Winged helix-like DNA-binding domain superfamily/Winged helix DNA-binding domain"/>
    <property type="match status" value="1"/>
</dbReference>
<dbReference type="PANTHER" id="PTHR12835:SF5">
    <property type="entry name" value="BIOTIN--PROTEIN LIGASE"/>
    <property type="match status" value="1"/>
</dbReference>
<gene>
    <name evidence="3" type="ordered locus">Flexsi_0778</name>
</gene>
<dbReference type="SUPFAM" id="SSF46785">
    <property type="entry name" value="Winged helix' DNA-binding domain"/>
    <property type="match status" value="1"/>
</dbReference>
<feature type="domain" description="Helix-turn-helix type 11" evidence="2">
    <location>
        <begin position="8"/>
        <end position="58"/>
    </location>
</feature>
<dbReference type="STRING" id="717231.Flexsi_0778"/>
<evidence type="ECO:0000313" key="3">
    <source>
        <dbReference type="EMBL" id="AEI14448.1"/>
    </source>
</evidence>
<reference evidence="3 4" key="1">
    <citation type="journal article" date="2011" name="Stand. Genomic Sci.">
        <title>Genome sequence of the moderately thermophilic halophile Flexistipes sinusarabici strain (MAS10).</title>
        <authorList>
            <person name="Lapidus A."/>
            <person name="Chertkov O."/>
            <person name="Nolan M."/>
            <person name="Lucas S."/>
            <person name="Hammon N."/>
            <person name="Deshpande S."/>
            <person name="Cheng J.F."/>
            <person name="Tapia R."/>
            <person name="Han C."/>
            <person name="Goodwin L."/>
            <person name="Pitluck S."/>
            <person name="Liolios K."/>
            <person name="Pagani I."/>
            <person name="Ivanova N."/>
            <person name="Huntemann M."/>
            <person name="Mavromatis K."/>
            <person name="Mikhailova N."/>
            <person name="Pati A."/>
            <person name="Chen A."/>
            <person name="Palaniappan K."/>
            <person name="Land M."/>
            <person name="Hauser L."/>
            <person name="Brambilla E.M."/>
            <person name="Rohde M."/>
            <person name="Abt B."/>
            <person name="Spring S."/>
            <person name="Goker M."/>
            <person name="Bristow J."/>
            <person name="Eisen J.A."/>
            <person name="Markowitz V."/>
            <person name="Hugenholtz P."/>
            <person name="Kyrpides N.C."/>
            <person name="Klenk H.P."/>
            <person name="Woyke T."/>
        </authorList>
    </citation>
    <scope>NUCLEOTIDE SEQUENCE [LARGE SCALE GENOMIC DNA]</scope>
    <source>
        <strain evidence="4">DSM 4947 / MAS 10</strain>
    </source>
</reference>
<dbReference type="PANTHER" id="PTHR12835">
    <property type="entry name" value="BIOTIN PROTEIN LIGASE"/>
    <property type="match status" value="1"/>
</dbReference>
<dbReference type="InterPro" id="IPR011991">
    <property type="entry name" value="ArsR-like_HTH"/>
</dbReference>
<dbReference type="Proteomes" id="UP000006621">
    <property type="component" value="Chromosome"/>
</dbReference>
<proteinExistence type="predicted"/>
<dbReference type="EMBL" id="CP002858">
    <property type="protein sequence ID" value="AEI14448.1"/>
    <property type="molecule type" value="Genomic_DNA"/>
</dbReference>
<dbReference type="eggNOG" id="COG1654">
    <property type="taxonomic scope" value="Bacteria"/>
</dbReference>
<dbReference type="InterPro" id="IPR013196">
    <property type="entry name" value="HTH_11"/>
</dbReference>
<dbReference type="KEGG" id="fsi:Flexsi_0778"/>
<dbReference type="SUPFAM" id="SSF55681">
    <property type="entry name" value="Class II aaRS and biotin synthetases"/>
    <property type="match status" value="1"/>
</dbReference>
<evidence type="ECO:0000313" key="4">
    <source>
        <dbReference type="Proteomes" id="UP000006621"/>
    </source>
</evidence>
<dbReference type="OrthoDB" id="9807064at2"/>
<dbReference type="AlphaFoldDB" id="F8E4G2"/>
<reference evidence="4" key="2">
    <citation type="submission" date="2011-06" db="EMBL/GenBank/DDBJ databases">
        <title>The complete genome of Flexistipes sinusarabici DSM 4947.</title>
        <authorList>
            <person name="Lucas S."/>
            <person name="Han J."/>
            <person name="Lapidus A."/>
            <person name="Bruce D."/>
            <person name="Goodwin L."/>
            <person name="Pitluck S."/>
            <person name="Peters L."/>
            <person name="Kyrpides N."/>
            <person name="Mavromatis K."/>
            <person name="Ivanova N."/>
            <person name="Mikhailova N."/>
            <person name="Chertkov O."/>
            <person name="Detter J.C."/>
            <person name="Tapia R."/>
            <person name="Han C."/>
            <person name="Land M."/>
            <person name="Hauser L."/>
            <person name="Markowitz V."/>
            <person name="Cheng J.-F."/>
            <person name="Hugenholtz P."/>
            <person name="Woyke T."/>
            <person name="Wu D."/>
            <person name="Spring S."/>
            <person name="Schroeder M."/>
            <person name="Brambilla E."/>
            <person name="Klenk H.-P."/>
            <person name="Eisen J.A."/>
        </authorList>
    </citation>
    <scope>NUCLEOTIDE SEQUENCE [LARGE SCALE GENOMIC DNA]</scope>
    <source>
        <strain evidence="4">DSM 4947 / MAS 10</strain>
    </source>
</reference>
<keyword evidence="4" id="KW-1185">Reference proteome</keyword>